<evidence type="ECO:0000256" key="1">
    <source>
        <dbReference type="ARBA" id="ARBA00022723"/>
    </source>
</evidence>
<dbReference type="GO" id="GO:0016491">
    <property type="term" value="F:oxidoreductase activity"/>
    <property type="evidence" value="ECO:0007669"/>
    <property type="project" value="InterPro"/>
</dbReference>
<gene>
    <name evidence="5" type="ORF">SAMN05216529_11182</name>
</gene>
<dbReference type="CDD" id="cd19096">
    <property type="entry name" value="AKR_Fe-S_oxidoreductase"/>
    <property type="match status" value="1"/>
</dbReference>
<dbReference type="InterPro" id="IPR017896">
    <property type="entry name" value="4Fe4S_Fe-S-bd"/>
</dbReference>
<proteinExistence type="predicted"/>
<dbReference type="OrthoDB" id="9773828at2"/>
<dbReference type="InterPro" id="IPR036812">
    <property type="entry name" value="NAD(P)_OxRdtase_dom_sf"/>
</dbReference>
<dbReference type="Gene3D" id="3.30.70.20">
    <property type="match status" value="1"/>
</dbReference>
<organism evidence="5 6">
    <name type="scientific">Faecalicatena contorta</name>
    <dbReference type="NCBI Taxonomy" id="39482"/>
    <lineage>
        <taxon>Bacteria</taxon>
        <taxon>Bacillati</taxon>
        <taxon>Bacillota</taxon>
        <taxon>Clostridia</taxon>
        <taxon>Lachnospirales</taxon>
        <taxon>Lachnospiraceae</taxon>
        <taxon>Faecalicatena</taxon>
    </lineage>
</organism>
<keyword evidence="6" id="KW-1185">Reference proteome</keyword>
<accession>A0A315ZSL2</accession>
<dbReference type="Gene3D" id="3.20.20.100">
    <property type="entry name" value="NADP-dependent oxidoreductase domain"/>
    <property type="match status" value="1"/>
</dbReference>
<dbReference type="Pfam" id="PF00248">
    <property type="entry name" value="Aldo_ket_red"/>
    <property type="match status" value="1"/>
</dbReference>
<protein>
    <recommendedName>
        <fullName evidence="4">4Fe-4S ferredoxin-type domain-containing protein</fullName>
    </recommendedName>
</protein>
<feature type="domain" description="4Fe-4S ferredoxin-type" evidence="4">
    <location>
        <begin position="331"/>
        <end position="359"/>
    </location>
</feature>
<dbReference type="RefSeq" id="WP_109712991.1">
    <property type="nucleotide sequence ID" value="NZ_QGDS01000011.1"/>
</dbReference>
<dbReference type="Pfam" id="PF13187">
    <property type="entry name" value="Fer4_9"/>
    <property type="match status" value="1"/>
</dbReference>
<dbReference type="PRINTS" id="PR00069">
    <property type="entry name" value="ALDKETRDTASE"/>
</dbReference>
<keyword evidence="2" id="KW-0408">Iron</keyword>
<dbReference type="PANTHER" id="PTHR43312">
    <property type="entry name" value="D-THREO-ALDOSE 1-DEHYDROGENASE"/>
    <property type="match status" value="1"/>
</dbReference>
<dbReference type="GO" id="GO:0046872">
    <property type="term" value="F:metal ion binding"/>
    <property type="evidence" value="ECO:0007669"/>
    <property type="project" value="UniProtKB-KW"/>
</dbReference>
<evidence type="ECO:0000256" key="3">
    <source>
        <dbReference type="ARBA" id="ARBA00023014"/>
    </source>
</evidence>
<dbReference type="AlphaFoldDB" id="A0A315ZSL2"/>
<dbReference type="PANTHER" id="PTHR43312:SF2">
    <property type="entry name" value="OXIDOREDUCTASE"/>
    <property type="match status" value="1"/>
</dbReference>
<reference evidence="6" key="1">
    <citation type="submission" date="2017-07" db="EMBL/GenBank/DDBJ databases">
        <authorList>
            <person name="Varghese N."/>
            <person name="Submissions S."/>
        </authorList>
    </citation>
    <scope>NUCLEOTIDE SEQUENCE [LARGE SCALE GENOMIC DNA]</scope>
    <source>
        <strain evidence="6">NLAE-zl-C134</strain>
    </source>
</reference>
<dbReference type="EMBL" id="UHJJ01000011">
    <property type="protein sequence ID" value="SUQ15297.1"/>
    <property type="molecule type" value="Genomic_DNA"/>
</dbReference>
<dbReference type="InterPro" id="IPR017900">
    <property type="entry name" value="4Fe4S_Fe_S_CS"/>
</dbReference>
<evidence type="ECO:0000259" key="4">
    <source>
        <dbReference type="PROSITE" id="PS51379"/>
    </source>
</evidence>
<evidence type="ECO:0000256" key="2">
    <source>
        <dbReference type="ARBA" id="ARBA00023004"/>
    </source>
</evidence>
<dbReference type="Proteomes" id="UP000254051">
    <property type="component" value="Unassembled WGS sequence"/>
</dbReference>
<keyword evidence="1" id="KW-0479">Metal-binding</keyword>
<evidence type="ECO:0000313" key="5">
    <source>
        <dbReference type="EMBL" id="SUQ15297.1"/>
    </source>
</evidence>
<dbReference type="PROSITE" id="PS00198">
    <property type="entry name" value="4FE4S_FER_1"/>
    <property type="match status" value="1"/>
</dbReference>
<dbReference type="InterPro" id="IPR020471">
    <property type="entry name" value="AKR"/>
</dbReference>
<name>A0A315ZSL2_9FIRM</name>
<dbReference type="InterPro" id="IPR053135">
    <property type="entry name" value="AKR2_Oxidoreductase"/>
</dbReference>
<dbReference type="GO" id="GO:0051536">
    <property type="term" value="F:iron-sulfur cluster binding"/>
    <property type="evidence" value="ECO:0007669"/>
    <property type="project" value="UniProtKB-KW"/>
</dbReference>
<dbReference type="PROSITE" id="PS51379">
    <property type="entry name" value="4FE4S_FER_2"/>
    <property type="match status" value="1"/>
</dbReference>
<evidence type="ECO:0000313" key="6">
    <source>
        <dbReference type="Proteomes" id="UP000254051"/>
    </source>
</evidence>
<dbReference type="SUPFAM" id="SSF51430">
    <property type="entry name" value="NAD(P)-linked oxidoreductase"/>
    <property type="match status" value="1"/>
</dbReference>
<keyword evidence="3" id="KW-0411">Iron-sulfur</keyword>
<sequence>MIYKKFQNINVSSLGMGAMRLPVKENEQGTPIDREKAQELIDYAISHGINYFDTAYIYHDGESESFLGQALLKYPRDSYYIADKFNLHANPDYKAQFAEQLSRLQTNYIDFYLLHGIQDHIVDTFLSNGCVEYFEELKKSGKIRYLGFSFHGSPKVLKRVMEERSWDFVQIQLNYYDWTYNDAEELYDILEEYNVPVIVMEPVHGGRLASLTPEADALLLEAEPEKSISSWAMRWVMSLPNVLVTLSGMSNEEQLRDNIGTFEENKPLTEQQKELLIKASDLYRPSVSVACTGCRYCCSDCPKELDIPRLLSIYNKVKMSGVWRLSFLEALEEEKRPPACIGCNACQKQCPQNIDISAHMKEMTELLSSH</sequence>
<dbReference type="InterPro" id="IPR023210">
    <property type="entry name" value="NADP_OxRdtase_dom"/>
</dbReference>
<dbReference type="SUPFAM" id="SSF46548">
    <property type="entry name" value="alpha-helical ferredoxin"/>
    <property type="match status" value="1"/>
</dbReference>